<evidence type="ECO:0000313" key="12">
    <source>
        <dbReference type="Proteomes" id="UP000226592"/>
    </source>
</evidence>
<feature type="binding site" evidence="8">
    <location>
        <begin position="94"/>
        <end position="98"/>
    </location>
    <ligand>
        <name>GTP</name>
        <dbReference type="ChEBI" id="CHEBI:37565"/>
    </ligand>
</feature>
<dbReference type="Gene3D" id="3.40.50.300">
    <property type="entry name" value="P-loop containing nucleotide triphosphate hydrolases"/>
    <property type="match status" value="1"/>
</dbReference>
<dbReference type="FunFam" id="3.40.50.10050:FF:000001">
    <property type="entry name" value="Translation initiation factor IF-2"/>
    <property type="match status" value="1"/>
</dbReference>
<dbReference type="InterPro" id="IPR023115">
    <property type="entry name" value="TIF_IF2_dom3"/>
</dbReference>
<evidence type="ECO:0000256" key="9">
    <source>
        <dbReference type="RuleBase" id="RU000644"/>
    </source>
</evidence>
<dbReference type="NCBIfam" id="TIGR00231">
    <property type="entry name" value="small_GTP"/>
    <property type="match status" value="1"/>
</dbReference>
<reference evidence="12" key="1">
    <citation type="submission" date="2017-09" db="EMBL/GenBank/DDBJ databases">
        <title>The Reconstruction of 2,631 Draft Metagenome-Assembled Genomes from the Global Oceans.</title>
        <authorList>
            <person name="Tully B.J."/>
            <person name="Graham E.D."/>
            <person name="Heidelberg J.F."/>
        </authorList>
    </citation>
    <scope>NUCLEOTIDE SEQUENCE [LARGE SCALE GENOMIC DNA]</scope>
</reference>
<dbReference type="InterPro" id="IPR036925">
    <property type="entry name" value="TIF_IF2_dom3_sf"/>
</dbReference>
<feature type="domain" description="Tr-type G" evidence="10">
    <location>
        <begin position="21"/>
        <end position="238"/>
    </location>
</feature>
<dbReference type="PANTHER" id="PTHR43381">
    <property type="entry name" value="TRANSLATION INITIATION FACTOR IF-2-RELATED"/>
    <property type="match status" value="1"/>
</dbReference>
<dbReference type="FunFam" id="3.40.50.300:FF:000112">
    <property type="entry name" value="Eukaryotic translation initiation factor 5B"/>
    <property type="match status" value="1"/>
</dbReference>
<dbReference type="SUPFAM" id="SSF50447">
    <property type="entry name" value="Translation proteins"/>
    <property type="match status" value="1"/>
</dbReference>
<dbReference type="CDD" id="cd01887">
    <property type="entry name" value="IF2_eIF5B"/>
    <property type="match status" value="1"/>
</dbReference>
<dbReference type="GO" id="GO:0003924">
    <property type="term" value="F:GTPase activity"/>
    <property type="evidence" value="ECO:0007669"/>
    <property type="project" value="UniProtKB-UniRule"/>
</dbReference>
<dbReference type="PANTHER" id="PTHR43381:SF4">
    <property type="entry name" value="EUKARYOTIC TRANSLATION INITIATION FACTOR 5B"/>
    <property type="match status" value="1"/>
</dbReference>
<dbReference type="EMBL" id="NZBU01000005">
    <property type="protein sequence ID" value="MAG21960.1"/>
    <property type="molecule type" value="Genomic_DNA"/>
</dbReference>
<dbReference type="SUPFAM" id="SSF52156">
    <property type="entry name" value="Initiation factor IF2/eIF5b, domain 3"/>
    <property type="match status" value="1"/>
</dbReference>
<evidence type="ECO:0000256" key="4">
    <source>
        <dbReference type="ARBA" id="ARBA00022741"/>
    </source>
</evidence>
<dbReference type="GO" id="GO:0003743">
    <property type="term" value="F:translation initiation factor activity"/>
    <property type="evidence" value="ECO:0007669"/>
    <property type="project" value="UniProtKB-UniRule"/>
</dbReference>
<evidence type="ECO:0000256" key="3">
    <source>
        <dbReference type="ARBA" id="ARBA00022540"/>
    </source>
</evidence>
<dbReference type="CDD" id="cd16266">
    <property type="entry name" value="IF2_aeIF5B_IV"/>
    <property type="match status" value="1"/>
</dbReference>
<evidence type="ECO:0000256" key="8">
    <source>
        <dbReference type="HAMAP-Rule" id="MF_00100"/>
    </source>
</evidence>
<feature type="binding site" evidence="8">
    <location>
        <begin position="148"/>
        <end position="151"/>
    </location>
    <ligand>
        <name>GTP</name>
        <dbReference type="ChEBI" id="CHEBI:37565"/>
    </ligand>
</feature>
<evidence type="ECO:0000256" key="7">
    <source>
        <dbReference type="ARBA" id="ARBA00024852"/>
    </source>
</evidence>
<gene>
    <name evidence="8" type="primary">infB</name>
    <name evidence="11" type="ORF">CL943_01460</name>
</gene>
<dbReference type="InterPro" id="IPR027417">
    <property type="entry name" value="P-loop_NTPase"/>
</dbReference>
<protein>
    <recommendedName>
        <fullName evidence="2 8">Probable translation initiation factor IF-2</fullName>
    </recommendedName>
</protein>
<sequence>MKHNAAKAVLVQQDWSEDKMIRQPIITVLGHVDHGKTKLMDKIRGTAIAEKEAGAITQHIGATEVPVHIVKNIADHLLKKYGFDVNIPGLLFIDTPGHEAFTSLRERGGSIADLAVLIVDVTQGLQPQTLEAIEILKSFKTPFIVALNKIDLLHDWNSKEGEFSKNLAEQSEKGKNVLDEKIYQLVGKLFELGFESERFDRCENFTKQVPIVPISAKVGEGLPEILMLLTGLSQKFLQKNLEISENDAGKGTIIEVKEERGLGKTVDVILYDGMIKINDEIVLGTRTGVIQTKVRALLKPKPLREMRESGDRFNTVKEVHAASGVKIAAPNLDEALAGAPVNVVKTGLEKDVIAKELASIKIETENVGAVLRADTLGALEALTLLLEKQSLKVKKADVGNITKNDVMEASSVREKDEFKGVIFGFNVKTDEGAVEEAEKQKVKIFSGAVVYKLLEDYEAWANETREQKKKEALQHLTLPVKMRFLTGFIFRHSKPAVIGVKVLEGKIKKGIRLMREDGTIIGSVTGLQSKNESIEQAGKGQEIAVSIDKAVVGRTIEENQVLLSYIPRNQFSEILELQGLLNQDEQELLNEIKEIVEKRKEDAE</sequence>
<dbReference type="InterPro" id="IPR000795">
    <property type="entry name" value="T_Tr_GTP-bd_dom"/>
</dbReference>
<comment type="similarity">
    <text evidence="1 8 9">Belongs to the TRAFAC class translation factor GTPase superfamily. Classic translation factor GTPase family. IF-2 subfamily.</text>
</comment>
<dbReference type="Gene3D" id="2.40.30.10">
    <property type="entry name" value="Translation factors"/>
    <property type="match status" value="2"/>
</dbReference>
<comment type="caution">
    <text evidence="11">The sequence shown here is derived from an EMBL/GenBank/DDBJ whole genome shotgun (WGS) entry which is preliminary data.</text>
</comment>
<dbReference type="InterPro" id="IPR004544">
    <property type="entry name" value="TF_aIF-2_arc"/>
</dbReference>
<dbReference type="Pfam" id="PF11987">
    <property type="entry name" value="IF-2"/>
    <property type="match status" value="1"/>
</dbReference>
<dbReference type="Gene3D" id="3.40.50.10050">
    <property type="entry name" value="Translation initiation factor IF- 2, domain 3"/>
    <property type="match status" value="1"/>
</dbReference>
<feature type="binding site" evidence="8">
    <location>
        <begin position="30"/>
        <end position="37"/>
    </location>
    <ligand>
        <name>GTP</name>
        <dbReference type="ChEBI" id="CHEBI:37565"/>
    </ligand>
</feature>
<dbReference type="CDD" id="cd03703">
    <property type="entry name" value="aeIF5B_II"/>
    <property type="match status" value="1"/>
</dbReference>
<evidence type="ECO:0000256" key="2">
    <source>
        <dbReference type="ARBA" id="ARBA00020166"/>
    </source>
</evidence>
<evidence type="ECO:0000256" key="5">
    <source>
        <dbReference type="ARBA" id="ARBA00022917"/>
    </source>
</evidence>
<dbReference type="InterPro" id="IPR005225">
    <property type="entry name" value="Small_GTP-bd"/>
</dbReference>
<dbReference type="GO" id="GO:0005525">
    <property type="term" value="F:GTP binding"/>
    <property type="evidence" value="ECO:0007669"/>
    <property type="project" value="UniProtKB-KW"/>
</dbReference>
<evidence type="ECO:0000256" key="6">
    <source>
        <dbReference type="ARBA" id="ARBA00023134"/>
    </source>
</evidence>
<organism evidence="11 12">
    <name type="scientific">Candidatus Iainarchaeum sp</name>
    <dbReference type="NCBI Taxonomy" id="3101447"/>
    <lineage>
        <taxon>Archaea</taxon>
        <taxon>Candidatus Iainarchaeota</taxon>
        <taxon>Candidatus Iainarchaeia</taxon>
        <taxon>Candidatus Iainarchaeales</taxon>
        <taxon>Candidatus Iainarchaeaceae</taxon>
        <taxon>Candidatus Iainarchaeum</taxon>
    </lineage>
</organism>
<dbReference type="InterPro" id="IPR029459">
    <property type="entry name" value="EFTU-type"/>
</dbReference>
<dbReference type="Pfam" id="PF00009">
    <property type="entry name" value="GTP_EFTU"/>
    <property type="match status" value="1"/>
</dbReference>
<dbReference type="Pfam" id="PF14578">
    <property type="entry name" value="GTP_EFTU_D4"/>
    <property type="match status" value="1"/>
</dbReference>
<name>A0A2D6M0L2_9ARCH</name>
<keyword evidence="6 8" id="KW-0342">GTP-binding</keyword>
<dbReference type="SUPFAM" id="SSF52540">
    <property type="entry name" value="P-loop containing nucleoside triphosphate hydrolases"/>
    <property type="match status" value="1"/>
</dbReference>
<comment type="function">
    <text evidence="7 8 9">Function in general translation initiation by promoting the binding of the formylmethionine-tRNA to ribosomes. Seems to function along with eIF-2.</text>
</comment>
<dbReference type="HAMAP" id="MF_00100_A">
    <property type="entry name" value="IF_2_A"/>
    <property type="match status" value="1"/>
</dbReference>
<dbReference type="PROSITE" id="PS51722">
    <property type="entry name" value="G_TR_2"/>
    <property type="match status" value="1"/>
</dbReference>
<evidence type="ECO:0000313" key="11">
    <source>
        <dbReference type="EMBL" id="MAG21960.1"/>
    </source>
</evidence>
<dbReference type="Proteomes" id="UP000226592">
    <property type="component" value="Unassembled WGS sequence"/>
</dbReference>
<evidence type="ECO:0000256" key="1">
    <source>
        <dbReference type="ARBA" id="ARBA00007733"/>
    </source>
</evidence>
<dbReference type="InterPro" id="IPR009000">
    <property type="entry name" value="Transl_B-barrel_sf"/>
</dbReference>
<dbReference type="PRINTS" id="PR00315">
    <property type="entry name" value="ELONGATNFCT"/>
</dbReference>
<evidence type="ECO:0000259" key="10">
    <source>
        <dbReference type="PROSITE" id="PS51722"/>
    </source>
</evidence>
<dbReference type="GO" id="GO:0005737">
    <property type="term" value="C:cytoplasm"/>
    <property type="evidence" value="ECO:0007669"/>
    <property type="project" value="TreeGrafter"/>
</dbReference>
<keyword evidence="5 8" id="KW-0648">Protein biosynthesis</keyword>
<accession>A0A2D6M0L2</accession>
<keyword evidence="3 8" id="KW-0396">Initiation factor</keyword>
<dbReference type="AlphaFoldDB" id="A0A2D6M0L2"/>
<dbReference type="NCBIfam" id="NF003078">
    <property type="entry name" value="PRK04004.1"/>
    <property type="match status" value="1"/>
</dbReference>
<proteinExistence type="inferred from homology"/>
<dbReference type="NCBIfam" id="TIGR00491">
    <property type="entry name" value="aIF-2"/>
    <property type="match status" value="1"/>
</dbReference>
<dbReference type="InterPro" id="IPR015760">
    <property type="entry name" value="TIF_IF2"/>
</dbReference>
<keyword evidence="4 8" id="KW-0547">Nucleotide-binding</keyword>